<evidence type="ECO:0000256" key="1">
    <source>
        <dbReference type="ARBA" id="ARBA00004651"/>
    </source>
</evidence>
<comment type="caution">
    <text evidence="8">The sequence shown here is derived from an EMBL/GenBank/DDBJ whole genome shotgun (WGS) entry which is preliminary data.</text>
</comment>
<dbReference type="Gene3D" id="1.10.3720.10">
    <property type="entry name" value="MetI-like"/>
    <property type="match status" value="1"/>
</dbReference>
<gene>
    <name evidence="8" type="ORF">EO081_09530</name>
</gene>
<feature type="transmembrane region" description="Helical" evidence="7">
    <location>
        <begin position="101"/>
        <end position="119"/>
    </location>
</feature>
<keyword evidence="3" id="KW-1003">Cell membrane</keyword>
<feature type="transmembrane region" description="Helical" evidence="7">
    <location>
        <begin position="165"/>
        <end position="182"/>
    </location>
</feature>
<dbReference type="AlphaFoldDB" id="A0A4Q2ISL8"/>
<comment type="similarity">
    <text evidence="7">Belongs to the binding-protein-dependent transport system permease family.</text>
</comment>
<feature type="transmembrane region" description="Helical" evidence="7">
    <location>
        <begin position="188"/>
        <end position="209"/>
    </location>
</feature>
<dbReference type="RefSeq" id="WP_129341723.1">
    <property type="nucleotide sequence ID" value="NZ_JACIDD010000002.1"/>
</dbReference>
<feature type="transmembrane region" description="Helical" evidence="7">
    <location>
        <begin position="66"/>
        <end position="89"/>
    </location>
</feature>
<dbReference type="OrthoDB" id="9799271at2"/>
<organism evidence="8 9">
    <name type="scientific">Sphingomonas desiccabilis</name>
    <dbReference type="NCBI Taxonomy" id="429134"/>
    <lineage>
        <taxon>Bacteria</taxon>
        <taxon>Pseudomonadati</taxon>
        <taxon>Pseudomonadota</taxon>
        <taxon>Alphaproteobacteria</taxon>
        <taxon>Sphingomonadales</taxon>
        <taxon>Sphingomonadaceae</taxon>
        <taxon>Sphingomonas</taxon>
    </lineage>
</organism>
<dbReference type="GO" id="GO:0005886">
    <property type="term" value="C:plasma membrane"/>
    <property type="evidence" value="ECO:0007669"/>
    <property type="project" value="UniProtKB-SubCell"/>
</dbReference>
<dbReference type="SUPFAM" id="SSF161098">
    <property type="entry name" value="MetI-like"/>
    <property type="match status" value="1"/>
</dbReference>
<reference evidence="8 9" key="1">
    <citation type="submission" date="2019-01" db="EMBL/GenBank/DDBJ databases">
        <title>Sphingomonas mucosissima sp. nov. and Sphingomonas desiccabilis sp. nov., from biological soil crusts in the Colorado Plateau, USA.</title>
        <authorList>
            <person name="Zhu D."/>
        </authorList>
    </citation>
    <scope>NUCLEOTIDE SEQUENCE [LARGE SCALE GENOMIC DNA]</scope>
    <source>
        <strain evidence="8 9">CP1D</strain>
    </source>
</reference>
<evidence type="ECO:0000256" key="6">
    <source>
        <dbReference type="ARBA" id="ARBA00023136"/>
    </source>
</evidence>
<dbReference type="Pfam" id="PF00528">
    <property type="entry name" value="BPD_transp_1"/>
    <property type="match status" value="1"/>
</dbReference>
<dbReference type="InterPro" id="IPR000515">
    <property type="entry name" value="MetI-like"/>
</dbReference>
<dbReference type="PROSITE" id="PS50928">
    <property type="entry name" value="ABC_TM1"/>
    <property type="match status" value="1"/>
</dbReference>
<dbReference type="CDD" id="cd06261">
    <property type="entry name" value="TM_PBP2"/>
    <property type="match status" value="1"/>
</dbReference>
<keyword evidence="5 7" id="KW-1133">Transmembrane helix</keyword>
<evidence type="ECO:0000256" key="7">
    <source>
        <dbReference type="RuleBase" id="RU363032"/>
    </source>
</evidence>
<dbReference type="EMBL" id="SDPT01000002">
    <property type="protein sequence ID" value="RXZ31477.1"/>
    <property type="molecule type" value="Genomic_DNA"/>
</dbReference>
<name>A0A4Q2ISL8_9SPHN</name>
<feature type="transmembrane region" description="Helical" evidence="7">
    <location>
        <begin position="221"/>
        <end position="240"/>
    </location>
</feature>
<dbReference type="GO" id="GO:0010438">
    <property type="term" value="P:cellular response to sulfur starvation"/>
    <property type="evidence" value="ECO:0007669"/>
    <property type="project" value="TreeGrafter"/>
</dbReference>
<evidence type="ECO:0000256" key="2">
    <source>
        <dbReference type="ARBA" id="ARBA00022448"/>
    </source>
</evidence>
<sequence>MTGRLPAALRGWVLPLLLVGLWGLATDRAWIDSAFLASPARVAAAPFDPQVRALVEQGLVASVLRYVEGACLGVVLGTAFGLLLGLSPLADRLFGQSFHGFRQIAMFAWVPLFTAWFGVGETTKLAFVALAAFKPMVMAAQEGVRAAPVALREVGQSLCLSRRRTLLSIILPAALPALVTGLQLAFTFAWLATIGVEALVGFGNGLGAVLIEGRNNFRMDVVLFGILVIGGLGLLLHLALDRLAARVLRRAGARA</sequence>
<comment type="subcellular location">
    <subcellularLocation>
        <location evidence="1 7">Cell membrane</location>
        <topology evidence="1 7">Multi-pass membrane protein</topology>
    </subcellularLocation>
</comment>
<evidence type="ECO:0000256" key="4">
    <source>
        <dbReference type="ARBA" id="ARBA00022692"/>
    </source>
</evidence>
<dbReference type="PANTHER" id="PTHR30151:SF25">
    <property type="entry name" value="TAURINE TRANSPORT SYSTEM PERMEASE PROTEIN TAUC"/>
    <property type="match status" value="1"/>
</dbReference>
<dbReference type="PANTHER" id="PTHR30151">
    <property type="entry name" value="ALKANE SULFONATE ABC TRANSPORTER-RELATED, MEMBRANE SUBUNIT"/>
    <property type="match status" value="1"/>
</dbReference>
<evidence type="ECO:0000256" key="5">
    <source>
        <dbReference type="ARBA" id="ARBA00022989"/>
    </source>
</evidence>
<dbReference type="InterPro" id="IPR035906">
    <property type="entry name" value="MetI-like_sf"/>
</dbReference>
<evidence type="ECO:0000313" key="9">
    <source>
        <dbReference type="Proteomes" id="UP000292347"/>
    </source>
</evidence>
<keyword evidence="2 7" id="KW-0813">Transport</keyword>
<keyword evidence="9" id="KW-1185">Reference proteome</keyword>
<keyword evidence="6 7" id="KW-0472">Membrane</keyword>
<evidence type="ECO:0000256" key="3">
    <source>
        <dbReference type="ARBA" id="ARBA00022475"/>
    </source>
</evidence>
<accession>A0A4Q2ISL8</accession>
<proteinExistence type="inferred from homology"/>
<protein>
    <submittedName>
        <fullName evidence="8">ABC transporter permease subunit</fullName>
    </submittedName>
</protein>
<dbReference type="Proteomes" id="UP000292347">
    <property type="component" value="Unassembled WGS sequence"/>
</dbReference>
<evidence type="ECO:0000313" key="8">
    <source>
        <dbReference type="EMBL" id="RXZ31477.1"/>
    </source>
</evidence>
<keyword evidence="4 7" id="KW-0812">Transmembrane</keyword>
<dbReference type="GO" id="GO:0055085">
    <property type="term" value="P:transmembrane transport"/>
    <property type="evidence" value="ECO:0007669"/>
    <property type="project" value="InterPro"/>
</dbReference>